<keyword evidence="2" id="KW-0812">Transmembrane</keyword>
<evidence type="ECO:0000256" key="2">
    <source>
        <dbReference type="SAM" id="Phobius"/>
    </source>
</evidence>
<keyword evidence="2" id="KW-1133">Transmembrane helix</keyword>
<feature type="transmembrane region" description="Helical" evidence="2">
    <location>
        <begin position="103"/>
        <end position="127"/>
    </location>
</feature>
<feature type="region of interest" description="Disordered" evidence="1">
    <location>
        <begin position="1"/>
        <end position="25"/>
    </location>
</feature>
<evidence type="ECO:0000313" key="3">
    <source>
        <dbReference type="EMBL" id="OHB15953.1"/>
    </source>
</evidence>
<accession>A0A1G2V2U9</accession>
<sequence>MPRIQFSDVTPPDNRRSIRDVPIPTGGKRKVPINIKPVVKPVIDVAPIQTNTPPAPAPQSNFNAKMSEISEKKTTNAYEYYYPKKGGESEYAGTTNKSKKKTWIFSSVIVVVIVVFIIGMMTIFASATINIVPKNQKLSVAIETNATNEMEEGSIKYEVVKLSQSKTVSVPATGEEVAEIKASGKILIYNNFSSEPQRLIIRTRFETKEGLIYRIPESVVVPGKTTKNGVTTPGSIEVQVYADEPGEKYNIGKVDFTVPGFKSDSVRFNNFYARSVSDMTGGFVGKMKTVLPADKQTALQNIDSEIQADLIKEMQTKIPDGLVLLTDSIIFKSIELPAKDESSSVLLGKEVTAFAILFNKEELSQKISTEYLSELPEWQSIKPSIYDFSPLSVDKITGNPENGEKISLQLKGEIDIWANIDTTAISQKLVGAPKGDVQKVMDEYAGISSITAAIRPVWKQTFPQNTSKIRVETKLDK</sequence>
<keyword evidence="2" id="KW-0472">Membrane</keyword>
<reference evidence="3 4" key="1">
    <citation type="journal article" date="2016" name="Nat. Commun.">
        <title>Thousands of microbial genomes shed light on interconnected biogeochemical processes in an aquifer system.</title>
        <authorList>
            <person name="Anantharaman K."/>
            <person name="Brown C.T."/>
            <person name="Hug L.A."/>
            <person name="Sharon I."/>
            <person name="Castelle C.J."/>
            <person name="Probst A.J."/>
            <person name="Thomas B.C."/>
            <person name="Singh A."/>
            <person name="Wilkins M.J."/>
            <person name="Karaoz U."/>
            <person name="Brodie E.L."/>
            <person name="Williams K.H."/>
            <person name="Hubbard S.S."/>
            <person name="Banfield J.F."/>
        </authorList>
    </citation>
    <scope>NUCLEOTIDE SEQUENCE [LARGE SCALE GENOMIC DNA]</scope>
</reference>
<dbReference type="Proteomes" id="UP000177697">
    <property type="component" value="Unassembled WGS sequence"/>
</dbReference>
<dbReference type="EMBL" id="MHWW01000004">
    <property type="protein sequence ID" value="OHB15953.1"/>
    <property type="molecule type" value="Genomic_DNA"/>
</dbReference>
<dbReference type="AlphaFoldDB" id="A0A1G2V2U9"/>
<comment type="caution">
    <text evidence="3">The sequence shown here is derived from an EMBL/GenBank/DDBJ whole genome shotgun (WGS) entry which is preliminary data.</text>
</comment>
<evidence type="ECO:0008006" key="5">
    <source>
        <dbReference type="Google" id="ProtNLM"/>
    </source>
</evidence>
<protein>
    <recommendedName>
        <fullName evidence="5">Baseplate protein J-like domain-containing protein</fullName>
    </recommendedName>
</protein>
<organism evidence="3 4">
    <name type="scientific">Candidatus Zambryskibacteria bacterium RIFOXYC1_FULL_39_10</name>
    <dbReference type="NCBI Taxonomy" id="1802779"/>
    <lineage>
        <taxon>Bacteria</taxon>
        <taxon>Candidatus Zambryskiibacteriota</taxon>
    </lineage>
</organism>
<gene>
    <name evidence="3" type="ORF">A2431_03685</name>
</gene>
<proteinExistence type="predicted"/>
<name>A0A1G2V2U9_9BACT</name>
<evidence type="ECO:0000256" key="1">
    <source>
        <dbReference type="SAM" id="MobiDB-lite"/>
    </source>
</evidence>
<evidence type="ECO:0000313" key="4">
    <source>
        <dbReference type="Proteomes" id="UP000177697"/>
    </source>
</evidence>